<dbReference type="InterPro" id="IPR022174">
    <property type="entry name" value="NCOA4_N"/>
</dbReference>
<dbReference type="Ensembl" id="ENSPKIT00000040879.1">
    <property type="protein sequence ID" value="ENSPKIP00000016389.1"/>
    <property type="gene ID" value="ENSPKIG00000002720.1"/>
</dbReference>
<evidence type="ECO:0000313" key="2">
    <source>
        <dbReference type="Ensembl" id="ENSPKIP00000016389.1"/>
    </source>
</evidence>
<name>A0A3B3RDE9_9TELE</name>
<accession>A0A3B3RDE9</accession>
<sequence>MSFNSKVLHNGSRMSTVVDCGNNTLRQCLQARSQLEAAIAGVTQAEAQLRDNSREVKAQLHSCISRHLEILRSREVWLLEQIDIVQQLKEESLQHQLQQLHWLLGQFDILIHQLENSNSYDLANQITSCLEKLSTVNLKPEEIPDMSFQADVRPLRQAITSFGTIATQQMDVSNGTPKSLSSTSRPWLHQACPIATKKQRLEAECNSPLADWLLGSRPPSSGPVHYQASENPQDWLFTTGERVQVKHSLVPFDFLKAWGQLKDLEAWLLKEEIPTRERTMSNASSSSTFSIEKIDDSELNFSMEEEELEEVGGPKEKMAEVDELSDWLVTPIKCGEKRGGLADAEKWKEVFKPFNRSFTPSDWLLKTDCSSCCSTRTKAIEIENLGKLKCLKQSPSSTPVAPATFLETWLLQNPPVPVEQVCKANEPCSTFQDCVCDENCGKEALSAWLLKKEGCNKNCKPSATQQHKVEAILEAWLHPKHDAPMMSSLSNWVSPLACGLEKASREYATSEDPIHKAWVGDWVQPEKKQAQPSTQTSVDSEEDKWLMLKRTQVQERYGLPKVCDLFSCMKLGGDKEKWLHKEPIQVRK</sequence>
<organism evidence="2 3">
    <name type="scientific">Paramormyrops kingsleyae</name>
    <dbReference type="NCBI Taxonomy" id="1676925"/>
    <lineage>
        <taxon>Eukaryota</taxon>
        <taxon>Metazoa</taxon>
        <taxon>Chordata</taxon>
        <taxon>Craniata</taxon>
        <taxon>Vertebrata</taxon>
        <taxon>Euteleostomi</taxon>
        <taxon>Actinopterygii</taxon>
        <taxon>Neopterygii</taxon>
        <taxon>Teleostei</taxon>
        <taxon>Osteoglossocephala</taxon>
        <taxon>Osteoglossomorpha</taxon>
        <taxon>Osteoglossiformes</taxon>
        <taxon>Mormyridae</taxon>
        <taxon>Paramormyrops</taxon>
    </lineage>
</organism>
<evidence type="ECO:0000313" key="3">
    <source>
        <dbReference type="Proteomes" id="UP000261540"/>
    </source>
</evidence>
<reference evidence="2" key="2">
    <citation type="submission" date="2025-09" db="UniProtKB">
        <authorList>
            <consortium name="Ensembl"/>
        </authorList>
    </citation>
    <scope>IDENTIFICATION</scope>
</reference>
<feature type="domain" description="Nuclear receptor coactivator 4 N-terminal" evidence="1">
    <location>
        <begin position="24"/>
        <end position="152"/>
    </location>
</feature>
<protein>
    <submittedName>
        <fullName evidence="2">Nuclear receptor coactivator 4</fullName>
    </submittedName>
</protein>
<dbReference type="GO" id="GO:0003713">
    <property type="term" value="F:transcription coactivator activity"/>
    <property type="evidence" value="ECO:0007669"/>
    <property type="project" value="InterPro"/>
</dbReference>
<dbReference type="PANTHER" id="PTHR17085:SF3">
    <property type="entry name" value="NUCLEAR RECEPTOR COACTIVATOR 4"/>
    <property type="match status" value="1"/>
</dbReference>
<keyword evidence="3" id="KW-1185">Reference proteome</keyword>
<feature type="domain" description="Nuclear receptor coactivator 4 N-terminal" evidence="1">
    <location>
        <begin position="208"/>
        <end position="346"/>
    </location>
</feature>
<proteinExistence type="predicted"/>
<dbReference type="Pfam" id="PF12489">
    <property type="entry name" value="ARA70"/>
    <property type="match status" value="2"/>
</dbReference>
<dbReference type="Proteomes" id="UP000261540">
    <property type="component" value="Unplaced"/>
</dbReference>
<dbReference type="AlphaFoldDB" id="A0A3B3RDE9"/>
<dbReference type="GO" id="GO:0009725">
    <property type="term" value="P:response to hormone"/>
    <property type="evidence" value="ECO:0007669"/>
    <property type="project" value="TreeGrafter"/>
</dbReference>
<reference evidence="2" key="1">
    <citation type="submission" date="2025-08" db="UniProtKB">
        <authorList>
            <consortium name="Ensembl"/>
        </authorList>
    </citation>
    <scope>IDENTIFICATION</scope>
</reference>
<evidence type="ECO:0000259" key="1">
    <source>
        <dbReference type="Pfam" id="PF12489"/>
    </source>
</evidence>
<dbReference type="STRING" id="1676925.ENSPKIP00000016389"/>
<dbReference type="InterPro" id="IPR039947">
    <property type="entry name" value="NCoA-4"/>
</dbReference>
<dbReference type="GeneTree" id="ENSGT00390000008403"/>
<dbReference type="PANTHER" id="PTHR17085">
    <property type="entry name" value="NUCLEAR RECEPTOR COACTIVATOR 4"/>
    <property type="match status" value="1"/>
</dbReference>
<dbReference type="GO" id="GO:0006879">
    <property type="term" value="P:intracellular iron ion homeostasis"/>
    <property type="evidence" value="ECO:0007669"/>
    <property type="project" value="InterPro"/>
</dbReference>